<proteinExistence type="predicted"/>
<name>A0A117NHF9_PICGL</name>
<keyword evidence="1" id="KW-0472">Membrane</keyword>
<gene>
    <name evidence="2" type="ORF">ABT39_MTgene5318</name>
</gene>
<organism evidence="2">
    <name type="scientific">Picea glauca</name>
    <name type="common">White spruce</name>
    <name type="synonym">Pinus glauca</name>
    <dbReference type="NCBI Taxonomy" id="3330"/>
    <lineage>
        <taxon>Eukaryota</taxon>
        <taxon>Viridiplantae</taxon>
        <taxon>Streptophyta</taxon>
        <taxon>Embryophyta</taxon>
        <taxon>Tracheophyta</taxon>
        <taxon>Spermatophyta</taxon>
        <taxon>Pinopsida</taxon>
        <taxon>Pinidae</taxon>
        <taxon>Conifers I</taxon>
        <taxon>Pinales</taxon>
        <taxon>Pinaceae</taxon>
        <taxon>Picea</taxon>
    </lineage>
</organism>
<geneLocation type="mitochondrion" evidence="2"/>
<sequence length="59" mass="6675">MTAYSGTLLHPFVLLVLLMLLLMGMILRMLVVMLGPYSPTPLLSLVREVRSPLRCSRFN</sequence>
<dbReference type="EMBL" id="LKAM01000006">
    <property type="protein sequence ID" value="KUM48318.1"/>
    <property type="molecule type" value="Genomic_DNA"/>
</dbReference>
<accession>A0A117NHF9</accession>
<feature type="transmembrane region" description="Helical" evidence="1">
    <location>
        <begin position="12"/>
        <end position="35"/>
    </location>
</feature>
<evidence type="ECO:0000256" key="1">
    <source>
        <dbReference type="SAM" id="Phobius"/>
    </source>
</evidence>
<reference evidence="2" key="1">
    <citation type="journal article" date="2015" name="Genome Biol. Evol.">
        <title>Organellar Genomes of White Spruce (Picea glauca): Assembly and Annotation.</title>
        <authorList>
            <person name="Jackman S.D."/>
            <person name="Warren R.L."/>
            <person name="Gibb E.A."/>
            <person name="Vandervalk B.P."/>
            <person name="Mohamadi H."/>
            <person name="Chu J."/>
            <person name="Raymond A."/>
            <person name="Pleasance S."/>
            <person name="Coope R."/>
            <person name="Wildung M.R."/>
            <person name="Ritland C.E."/>
            <person name="Bousquet J."/>
            <person name="Jones S.J."/>
            <person name="Bohlmann J."/>
            <person name="Birol I."/>
        </authorList>
    </citation>
    <scope>NUCLEOTIDE SEQUENCE [LARGE SCALE GENOMIC DNA]</scope>
    <source>
        <tissue evidence="2">Flushing bud</tissue>
    </source>
</reference>
<comment type="caution">
    <text evidence="2">The sequence shown here is derived from an EMBL/GenBank/DDBJ whole genome shotgun (WGS) entry which is preliminary data.</text>
</comment>
<keyword evidence="2" id="KW-0496">Mitochondrion</keyword>
<protein>
    <submittedName>
        <fullName evidence="2">Uncharacterized protein</fullName>
    </submittedName>
</protein>
<dbReference type="AlphaFoldDB" id="A0A117NHF9"/>
<evidence type="ECO:0000313" key="2">
    <source>
        <dbReference type="EMBL" id="KUM48318.1"/>
    </source>
</evidence>
<keyword evidence="1" id="KW-0812">Transmembrane</keyword>
<keyword evidence="1" id="KW-1133">Transmembrane helix</keyword>